<dbReference type="InterPro" id="IPR022145">
    <property type="entry name" value="INTS1_RPB2-bd"/>
</dbReference>
<dbReference type="Pfam" id="PF22929">
    <property type="entry name" value="INTS1_INTS2-bd"/>
    <property type="match status" value="1"/>
</dbReference>
<feature type="compositionally biased region" description="Low complexity" evidence="1">
    <location>
        <begin position="257"/>
        <end position="286"/>
    </location>
</feature>
<feature type="region of interest" description="Disordered" evidence="1">
    <location>
        <begin position="250"/>
        <end position="302"/>
    </location>
</feature>
<feature type="domain" description="Integrator complex subunit 1 RPB2-binding" evidence="2">
    <location>
        <begin position="1243"/>
        <end position="1396"/>
    </location>
</feature>
<dbReference type="InterPro" id="IPR038902">
    <property type="entry name" value="INTS1"/>
</dbReference>
<dbReference type="Pfam" id="PF22927">
    <property type="entry name" value="INT1_R3"/>
    <property type="match status" value="1"/>
</dbReference>
<evidence type="ECO:0000256" key="1">
    <source>
        <dbReference type="SAM" id="MobiDB-lite"/>
    </source>
</evidence>
<dbReference type="InterPro" id="IPR053964">
    <property type="entry name" value="INT1_R3"/>
</dbReference>
<feature type="domain" description="Integrator complex subunit 1 INTS2-binding" evidence="5">
    <location>
        <begin position="1862"/>
        <end position="2190"/>
    </location>
</feature>
<sequence length="3002" mass="341676">MERNKSSSSSSRGTKKVHAGNEFFALGSKGYRDEAKSKIVSISKGATAAVDRKREAGTSSSLIAAKKAKLGAGLRSQNEIGPGPPGPSHEPWEQMATDIESVDIVETVSAAGEQHDTDTMVRLICGCIKNLMTSYTKSKPDMVACLSILYLAKVHPEYFANDIITSGLLHILRRDFNSKIRQSSYSHVLAANLLARAFSDKQHWPEIFLRVYIDDAINERFWSDNSLCAPFIENVAAAFKTRTPQLNFLQTDATGPNSASNTAATAAASASVGPSQQQQQQQSTTSINVDDDSCDNSEASSSVRPAADVKHSCESFCEVKDRYAENELIVKKYVTDAIKEQLNKRQQQECYTRNFLKFLCKTSGLVEVRYSCISRLELWIHNGKLVKFAQELLSYICFNVRAKHSEDHDVLAILVKMRLKAKPLINFYMSCIKEIIHLEPGILSVILKFVVQNELSNTRNPNNMGMLATMFQTAPDDSAKHLAEIYKEFLLQRDDCLRTLRVFLRELVRMLRNDINLVVFCKVFLNSRPELNKQIESSEFRDRIFHSIVDITCLCMLLSVSPQVREASISLRVNKDNSSNNAILMKFYNQMCQIQLDSVSWMYEIVPSLFKLQSAEFNQGLHKILLLENPEQYSRHDQWPSEPERTTLLRLVSETPIHEETLLRIILIGITKDIPFNIPDTFDIIILLLKRASTMRIANCPVVQANKFDIIDFLFSMSEYHHPENINLPVDYEPPKLAIIVLYWKAWLILLMVSAHNPSTFGAFCWDHYPTMKMLMEMCITNQFNESTMSKEELQIATVERDHIVEFESYLAAQTSLAVITEENAILTSQLMLMDPMGSARRVPNVVLEQLRYLNKTLKIGHLLCRSRKPDLLLDIIQRQGTTQSMPWLSDLVQNSEGDFNHLPVQCLCEFLLFNSNTINEENSRHAELVNFLRNVIMDPTYRYRDEAKSKIVSISKGATAAVDRKREAGTSSSLIAAKKAKLGAGLRSQNEIGPGPPGPSHEPWEQMATDIESVDIVETVSAAGEQHDTDTMVRLICGCIKNLMTSYTKSKPDMVACLSILYLAKVHPEYFANDIITSGLLHILRRDFNSKIRQSSYSHVLAANLLARAFSDKQHWPEIFLRVYIDDAINERFWSDNSLCAPFIENVAAAFKTRTPQLNFLQTDATGPNSASNTAATAAASASVGPSQQQQQQQSTTSINVDDDSCDNSEASSSVRPAADVKHSCESFCEVKDRYAENELIVKKYVTDAIKEQLNKRQQQECYTRNFLKFLCKTSGLVEVRYSCISRLELWIHNGKLVKFAQELLSYICFNVRAKHSEDHDVLAILVKMRLKAKPLINFYMSCIKEIIHLEPGILSVILKFVVQNELSNTRNPNNMGMLATMFQTAPDDSAKHLAEIYKEFLLQRDDCLRTLRVFLRELVRMLRNDINLVVFCKVFLNSRPELNKQIESSEFRDRIFHSIVDITCLCMLLSVSPQVREASISLRVNKDNSSNNAILMKFYNQMCQIQLDSVSWMYEIVPSLFKLQSAEFNQGLHKILLLENPEQYSRHDQWPSEPERTTLLRLVSETPIHEETLLRIILIGITKDIPFNIPDTFDIIILLLKRASTMRIANCPVVQANKFDIIDFLFSMSEYHHPENINLPVDYEPPKLAIIVLYWKAWLILLMVSAHNPSTFGAFCWDHYPTMKMLMEMCITNQFNESTMSKEELQIATVERDHIVEFESYLAAQTSLAVITEENAILTSQLMLMDPMGSARRVPNVVLEQLRYLNKTLKIGHLLCRSRKPDLLLDIIQRQGTTQSMPWLSDLVQNSEGDFNHLPVQCLCEFLLFNSNTINEENSRHAELVNFLRNVIMDPTYSKQTVCEILDYIFRRLCSLVKQSRLSALRGLKIIFNCNDLSGNDWLLSAIPQIPHFNDNNEVRSVIIPHLRSACQVENSPDLIMAYIQFIAAHTLDDSVTFMLNHVIDMAQLIVERSTMFQHIIPLPEGTPTPANDQSQLEQENRLQTLKCLFVMFNNYIIKLRETTTSSSYETYQWTEYPDLFMVQFNDGIQLPLHLNIIHAFIILLTHSSNNMPESIPILDYWFPLGGSVPIAYIPNMPHEPVQLLPDWLKLKMIRSSVDRLIEAAIRELTPDQIVLFVQNFGTPINSMSKLLALLDHAVIEQFDTVKNAILNKAYLAQLIEIQQVRGAKNGHFTVQALGLYSHSQTVADNPKIRTDVLEAVDLCELTPTTVPSNSKELSSVDTKEVVYNLLKCPQPKRFNDEQFRQVLNQLLSSKDSNIAHQLEQANTENLILNVLQPQQILALLRSIIKLQPRLAADPNSRLVRALKAKHRESNQSSIFVSSITHLMESNQSNVTKPTLKTPSSESTLRNMLVQFSKRMKSSSKTNSDPINNLYRDGMLVDLLAENDPELFTVYNKNDLHLLFSKSCGDFRYYLLSWICHEANWDTIIATLNYLLKCKINDLDYAAVLNFVEALINNPKLWQGRDRSVLKADQSENIFTLNDLELRMFTEFILKEGETELKIHESQYAFELCCRINLLFRVTKKCTSNLIKFIEYVFATNCSEKLRLKVLRQMYIMYPSIKFIRSQEMEDHTAKLQNLSGCQADKVSNNLITCLGNLFTKKDFEAFSSDTELLIRKLAASHPALFLRQLGVLSSLIQGRGQLSLRVIRDEYHMHRFIQILRTLELLQPICFDDVYKEEFQGALECYFTFFKQYSNVKEAYHILIKFIELLQGYINSNPSNALGFIEQYVEVLMALANRYNSISSLHQLVQGITLLQQKTSSSNLSNIDIKQDFDFEETSSESRSTAQTSSLDSEPTPSTSDGIGNYQLYNLDINSRGAVTFAISGSLNKSTVISPHFANLIKIVKHSSAEDTILGPLQEIECMTSKRFAFLSELFDRLLELIFSPSAQIRSNAFILLIRHLKHNPGRTDVNRCALNAYIQCLRDDNPSVAATAIDNLVEMTLLLQEHAVEILSVSFALGIKSRLNTNSQIKRVLQTIMLQHGY</sequence>
<feature type="compositionally biased region" description="Low complexity" evidence="1">
    <location>
        <begin position="2800"/>
        <end position="2809"/>
    </location>
</feature>
<evidence type="ECO:0000313" key="6">
    <source>
        <dbReference type="EnsemblMetazoa" id="GPPI031025-PA"/>
    </source>
</evidence>
<dbReference type="EMBL" id="JXJN01014862">
    <property type="status" value="NOT_ANNOTATED_CDS"/>
    <property type="molecule type" value="Genomic_DNA"/>
</dbReference>
<reference evidence="6" key="2">
    <citation type="submission" date="2020-05" db="UniProtKB">
        <authorList>
            <consortium name="EnsemblMetazoa"/>
        </authorList>
    </citation>
    <scope>IDENTIFICATION</scope>
    <source>
        <strain evidence="6">IAEA</strain>
    </source>
</reference>
<dbReference type="Proteomes" id="UP000092460">
    <property type="component" value="Unassembled WGS sequence"/>
</dbReference>
<dbReference type="VEuPathDB" id="VectorBase:GPPI031025"/>
<dbReference type="Pfam" id="PF22928">
    <property type="entry name" value="INTS1_R4"/>
    <property type="match status" value="1"/>
</dbReference>
<feature type="region of interest" description="Disordered" evidence="1">
    <location>
        <begin position="2797"/>
        <end position="2819"/>
    </location>
</feature>
<dbReference type="GO" id="GO:0032039">
    <property type="term" value="C:integrator complex"/>
    <property type="evidence" value="ECO:0007669"/>
    <property type="project" value="InterPro"/>
</dbReference>
<name>A0A1B0BI93_9MUSC</name>
<dbReference type="InterPro" id="IPR053965">
    <property type="entry name" value="INTS1_R4"/>
</dbReference>
<feature type="domain" description="Integrator complex subunit 1 R3" evidence="3">
    <location>
        <begin position="2602"/>
        <end position="2759"/>
    </location>
</feature>
<dbReference type="Pfam" id="PF12432">
    <property type="entry name" value="INTS1_RP2B-bd"/>
    <property type="match status" value="2"/>
</dbReference>
<dbReference type="PANTHER" id="PTHR21224:SF1">
    <property type="entry name" value="INTEGRATOR COMPLEX SUBUNIT 1"/>
    <property type="match status" value="1"/>
</dbReference>
<feature type="compositionally biased region" description="Polar residues" evidence="1">
    <location>
        <begin position="2810"/>
        <end position="2819"/>
    </location>
</feature>
<dbReference type="InterPro" id="IPR016024">
    <property type="entry name" value="ARM-type_fold"/>
</dbReference>
<evidence type="ECO:0008006" key="8">
    <source>
        <dbReference type="Google" id="ProtNLM"/>
    </source>
</evidence>
<organism evidence="6 7">
    <name type="scientific">Glossina palpalis gambiensis</name>
    <dbReference type="NCBI Taxonomy" id="67801"/>
    <lineage>
        <taxon>Eukaryota</taxon>
        <taxon>Metazoa</taxon>
        <taxon>Ecdysozoa</taxon>
        <taxon>Arthropoda</taxon>
        <taxon>Hexapoda</taxon>
        <taxon>Insecta</taxon>
        <taxon>Pterygota</taxon>
        <taxon>Neoptera</taxon>
        <taxon>Endopterygota</taxon>
        <taxon>Diptera</taxon>
        <taxon>Brachycera</taxon>
        <taxon>Muscomorpha</taxon>
        <taxon>Hippoboscoidea</taxon>
        <taxon>Glossinidae</taxon>
        <taxon>Glossina</taxon>
    </lineage>
</organism>
<dbReference type="PANTHER" id="PTHR21224">
    <property type="entry name" value="INTEGRATOR COMPLEX SUBUNIT 1"/>
    <property type="match status" value="1"/>
</dbReference>
<dbReference type="STRING" id="67801.A0A1B0BI93"/>
<feature type="region of interest" description="Disordered" evidence="1">
    <location>
        <begin position="1163"/>
        <end position="1215"/>
    </location>
</feature>
<evidence type="ECO:0000259" key="5">
    <source>
        <dbReference type="Pfam" id="PF22929"/>
    </source>
</evidence>
<evidence type="ECO:0000259" key="4">
    <source>
        <dbReference type="Pfam" id="PF22928"/>
    </source>
</evidence>
<accession>A0A1B0BI93</accession>
<evidence type="ECO:0000259" key="2">
    <source>
        <dbReference type="Pfam" id="PF12432"/>
    </source>
</evidence>
<dbReference type="EnsemblMetazoa" id="GPPI031025-RA">
    <property type="protein sequence ID" value="GPPI031025-PA"/>
    <property type="gene ID" value="GPPI031025"/>
</dbReference>
<evidence type="ECO:0000259" key="3">
    <source>
        <dbReference type="Pfam" id="PF22927"/>
    </source>
</evidence>
<dbReference type="InterPro" id="IPR053966">
    <property type="entry name" value="INTS1_INTS2-bd"/>
</dbReference>
<dbReference type="GO" id="GO:0034474">
    <property type="term" value="P:U2 snRNA 3'-end processing"/>
    <property type="evidence" value="ECO:0007669"/>
    <property type="project" value="InterPro"/>
</dbReference>
<keyword evidence="7" id="KW-1185">Reference proteome</keyword>
<feature type="domain" description="Integrator complex subunit 1 R4" evidence="4">
    <location>
        <begin position="2864"/>
        <end position="2963"/>
    </location>
</feature>
<proteinExistence type="predicted"/>
<dbReference type="SUPFAM" id="SSF48371">
    <property type="entry name" value="ARM repeat"/>
    <property type="match status" value="1"/>
</dbReference>
<feature type="domain" description="Integrator complex subunit 1 RPB2-binding" evidence="2">
    <location>
        <begin position="330"/>
        <end position="483"/>
    </location>
</feature>
<evidence type="ECO:0000313" key="7">
    <source>
        <dbReference type="Proteomes" id="UP000092460"/>
    </source>
</evidence>
<reference evidence="7" key="1">
    <citation type="submission" date="2015-01" db="EMBL/GenBank/DDBJ databases">
        <authorList>
            <person name="Aksoy S."/>
            <person name="Warren W."/>
            <person name="Wilson R.K."/>
        </authorList>
    </citation>
    <scope>NUCLEOTIDE SEQUENCE [LARGE SCALE GENOMIC DNA]</scope>
    <source>
        <strain evidence="7">IAEA</strain>
    </source>
</reference>
<protein>
    <recommendedName>
        <fullName evidence="8">DUF3677 domain-containing protein</fullName>
    </recommendedName>
</protein>
<feature type="compositionally biased region" description="Low complexity" evidence="1">
    <location>
        <begin position="1170"/>
        <end position="1199"/>
    </location>
</feature>